<proteinExistence type="predicted"/>
<dbReference type="SMART" id="SM00418">
    <property type="entry name" value="HTH_ARSR"/>
    <property type="match status" value="1"/>
</dbReference>
<reference evidence="5 6" key="1">
    <citation type="submission" date="2020-08" db="EMBL/GenBank/DDBJ databases">
        <title>Sequencing the genomes of 1000 actinobacteria strains.</title>
        <authorList>
            <person name="Klenk H.-P."/>
        </authorList>
    </citation>
    <scope>NUCLEOTIDE SEQUENCE [LARGE SCALE GENOMIC DNA]</scope>
    <source>
        <strain evidence="5 6">DSM 45518</strain>
    </source>
</reference>
<dbReference type="Gene3D" id="1.10.10.10">
    <property type="entry name" value="Winged helix-like DNA-binding domain superfamily/Winged helix DNA-binding domain"/>
    <property type="match status" value="1"/>
</dbReference>
<dbReference type="InterPro" id="IPR023187">
    <property type="entry name" value="Tscrpt_reg_MarR-type_CS"/>
</dbReference>
<dbReference type="CDD" id="cd00090">
    <property type="entry name" value="HTH_ARSR"/>
    <property type="match status" value="1"/>
</dbReference>
<keyword evidence="6" id="KW-1185">Reference proteome</keyword>
<dbReference type="PANTHER" id="PTHR33154:SF15">
    <property type="entry name" value="REGULATORY PROTEIN ARSR"/>
    <property type="match status" value="1"/>
</dbReference>
<evidence type="ECO:0000256" key="3">
    <source>
        <dbReference type="ARBA" id="ARBA00023163"/>
    </source>
</evidence>
<dbReference type="Pfam" id="PF12840">
    <property type="entry name" value="HTH_20"/>
    <property type="match status" value="1"/>
</dbReference>
<evidence type="ECO:0000313" key="6">
    <source>
        <dbReference type="Proteomes" id="UP000542742"/>
    </source>
</evidence>
<dbReference type="PROSITE" id="PS01117">
    <property type="entry name" value="HTH_MARR_1"/>
    <property type="match status" value="1"/>
</dbReference>
<dbReference type="InterPro" id="IPR001845">
    <property type="entry name" value="HTH_ArsR_DNA-bd_dom"/>
</dbReference>
<dbReference type="InterPro" id="IPR051081">
    <property type="entry name" value="HTH_MetalResp_TranReg"/>
</dbReference>
<comment type="caution">
    <text evidence="5">The sequence shown here is derived from an EMBL/GenBank/DDBJ whole genome shotgun (WGS) entry which is preliminary data.</text>
</comment>
<dbReference type="Gene3D" id="6.10.140.2180">
    <property type="match status" value="1"/>
</dbReference>
<dbReference type="RefSeq" id="WP_184954144.1">
    <property type="nucleotide sequence ID" value="NZ_BOMC01000067.1"/>
</dbReference>
<accession>A0A7W7G4E2</accession>
<dbReference type="GO" id="GO:0003700">
    <property type="term" value="F:DNA-binding transcription factor activity"/>
    <property type="evidence" value="ECO:0007669"/>
    <property type="project" value="InterPro"/>
</dbReference>
<gene>
    <name evidence="5" type="ORF">BKA14_005990</name>
</gene>
<feature type="domain" description="HTH arsR-type" evidence="4">
    <location>
        <begin position="17"/>
        <end position="115"/>
    </location>
</feature>
<sequence>MTDQQARSGRVRITDPQVMRALAHPARIAIVEHLNSTGAVITATECAELVGLSPSATSYHLRELAKYGLVEQAESRGDGRERVWRSTSSGLSIDADGIDPETTSARAALVDIFLERDMERARQFVGQAAAEPEEWRDISTLSSHQVLLTAEELRELNDKIGALIEPFRVRRRQEEEPPPGARRVQINYMAFPDDTTKG</sequence>
<dbReference type="SUPFAM" id="SSF46785">
    <property type="entry name" value="Winged helix' DNA-binding domain"/>
    <property type="match status" value="1"/>
</dbReference>
<name>A0A7W7G4E2_9ACTN</name>
<dbReference type="Proteomes" id="UP000542742">
    <property type="component" value="Unassembled WGS sequence"/>
</dbReference>
<keyword evidence="2 5" id="KW-0238">DNA-binding</keyword>
<evidence type="ECO:0000313" key="5">
    <source>
        <dbReference type="EMBL" id="MBB4695842.1"/>
    </source>
</evidence>
<dbReference type="GO" id="GO:0003677">
    <property type="term" value="F:DNA binding"/>
    <property type="evidence" value="ECO:0007669"/>
    <property type="project" value="UniProtKB-KW"/>
</dbReference>
<protein>
    <submittedName>
        <fullName evidence="5">DNA-binding transcriptional ArsR family regulator</fullName>
    </submittedName>
</protein>
<dbReference type="InterPro" id="IPR036390">
    <property type="entry name" value="WH_DNA-bd_sf"/>
</dbReference>
<dbReference type="InterPro" id="IPR036388">
    <property type="entry name" value="WH-like_DNA-bd_sf"/>
</dbReference>
<evidence type="ECO:0000259" key="4">
    <source>
        <dbReference type="SMART" id="SM00418"/>
    </source>
</evidence>
<dbReference type="InterPro" id="IPR011991">
    <property type="entry name" value="ArsR-like_HTH"/>
</dbReference>
<keyword evidence="3" id="KW-0804">Transcription</keyword>
<dbReference type="AlphaFoldDB" id="A0A7W7G4E2"/>
<dbReference type="PANTHER" id="PTHR33154">
    <property type="entry name" value="TRANSCRIPTIONAL REGULATOR, ARSR FAMILY"/>
    <property type="match status" value="1"/>
</dbReference>
<evidence type="ECO:0000256" key="1">
    <source>
        <dbReference type="ARBA" id="ARBA00023015"/>
    </source>
</evidence>
<keyword evidence="1" id="KW-0805">Transcription regulation</keyword>
<evidence type="ECO:0000256" key="2">
    <source>
        <dbReference type="ARBA" id="ARBA00023125"/>
    </source>
</evidence>
<organism evidence="5 6">
    <name type="scientific">Paractinoplanes abujensis</name>
    <dbReference type="NCBI Taxonomy" id="882441"/>
    <lineage>
        <taxon>Bacteria</taxon>
        <taxon>Bacillati</taxon>
        <taxon>Actinomycetota</taxon>
        <taxon>Actinomycetes</taxon>
        <taxon>Micromonosporales</taxon>
        <taxon>Micromonosporaceae</taxon>
        <taxon>Paractinoplanes</taxon>
    </lineage>
</organism>
<dbReference type="EMBL" id="JACHMF010000001">
    <property type="protein sequence ID" value="MBB4695842.1"/>
    <property type="molecule type" value="Genomic_DNA"/>
</dbReference>